<proteinExistence type="predicted"/>
<keyword evidence="2" id="KW-1185">Reference proteome</keyword>
<reference evidence="1" key="1">
    <citation type="submission" date="2022-10" db="EMBL/GenBank/DDBJ databases">
        <title>Genome Sequence of Xylaria curta.</title>
        <authorList>
            <person name="Buettner E."/>
        </authorList>
    </citation>
    <scope>NUCLEOTIDE SEQUENCE</scope>
    <source>
        <strain evidence="1">Babe10</strain>
    </source>
</reference>
<dbReference type="EMBL" id="JAPDGR010001786">
    <property type="protein sequence ID" value="KAJ2979630.1"/>
    <property type="molecule type" value="Genomic_DNA"/>
</dbReference>
<organism evidence="1 2">
    <name type="scientific">Xylaria curta</name>
    <dbReference type="NCBI Taxonomy" id="42375"/>
    <lineage>
        <taxon>Eukaryota</taxon>
        <taxon>Fungi</taxon>
        <taxon>Dikarya</taxon>
        <taxon>Ascomycota</taxon>
        <taxon>Pezizomycotina</taxon>
        <taxon>Sordariomycetes</taxon>
        <taxon>Xylariomycetidae</taxon>
        <taxon>Xylariales</taxon>
        <taxon>Xylariaceae</taxon>
        <taxon>Xylaria</taxon>
    </lineage>
</organism>
<sequence length="365" mass="41560">MADRSTDPEDGIIDEDDYAVLDEEDETDQEGLGLRLRPEIIRDSQIPVIYRVEVEEGAPVPEDNSVEESGEPSHQELEYLDEEELPDGPECPPSPRSENLDYFEESLERIESLFNSRPKSPRPRRPSRSRPRNHNQTLLPKALHPETAPPPARPADYIHNLLDPVSSTPYPLGEFLDFILPILRCGIRILHLGCRDGGITFQLARAVQPNGLVVAVNCPGENTSCAAENNKTHQLPNVQFVELKDFTWLPWETDTFDIVYASNIMAYLPPAPQHEGARDKYVTPQNLQAQRGQEDWAENYARQLERGTVLREKWLDARVKEATIDLIRDMLCRWGDLAFSLWIGLFIGIVAQKKLESEDEDSDWE</sequence>
<name>A0ACC1NL05_9PEZI</name>
<dbReference type="Proteomes" id="UP001143856">
    <property type="component" value="Unassembled WGS sequence"/>
</dbReference>
<evidence type="ECO:0000313" key="2">
    <source>
        <dbReference type="Proteomes" id="UP001143856"/>
    </source>
</evidence>
<protein>
    <submittedName>
        <fullName evidence="1">Uncharacterized protein</fullName>
    </submittedName>
</protein>
<gene>
    <name evidence="1" type="ORF">NUW58_g7154</name>
</gene>
<comment type="caution">
    <text evidence="1">The sequence shown here is derived from an EMBL/GenBank/DDBJ whole genome shotgun (WGS) entry which is preliminary data.</text>
</comment>
<evidence type="ECO:0000313" key="1">
    <source>
        <dbReference type="EMBL" id="KAJ2979630.1"/>
    </source>
</evidence>
<accession>A0ACC1NL05</accession>